<evidence type="ECO:0000313" key="2">
    <source>
        <dbReference type="EMBL" id="PKA62924.1"/>
    </source>
</evidence>
<accession>A0A2I0B552</accession>
<evidence type="ECO:0000313" key="3">
    <source>
        <dbReference type="Proteomes" id="UP000236161"/>
    </source>
</evidence>
<dbReference type="Proteomes" id="UP000236161">
    <property type="component" value="Unassembled WGS sequence"/>
</dbReference>
<organism evidence="2 3">
    <name type="scientific">Apostasia shenzhenica</name>
    <dbReference type="NCBI Taxonomy" id="1088818"/>
    <lineage>
        <taxon>Eukaryota</taxon>
        <taxon>Viridiplantae</taxon>
        <taxon>Streptophyta</taxon>
        <taxon>Embryophyta</taxon>
        <taxon>Tracheophyta</taxon>
        <taxon>Spermatophyta</taxon>
        <taxon>Magnoliopsida</taxon>
        <taxon>Liliopsida</taxon>
        <taxon>Asparagales</taxon>
        <taxon>Orchidaceae</taxon>
        <taxon>Apostasioideae</taxon>
        <taxon>Apostasia</taxon>
    </lineage>
</organism>
<keyword evidence="1" id="KW-0472">Membrane</keyword>
<protein>
    <submittedName>
        <fullName evidence="2">Uncharacterized protein</fullName>
    </submittedName>
</protein>
<keyword evidence="1" id="KW-0812">Transmembrane</keyword>
<gene>
    <name evidence="2" type="ORF">AXF42_Ash007720</name>
</gene>
<proteinExistence type="predicted"/>
<evidence type="ECO:0000256" key="1">
    <source>
        <dbReference type="SAM" id="Phobius"/>
    </source>
</evidence>
<dbReference type="AlphaFoldDB" id="A0A2I0B552"/>
<reference evidence="2 3" key="1">
    <citation type="journal article" date="2017" name="Nature">
        <title>The Apostasia genome and the evolution of orchids.</title>
        <authorList>
            <person name="Zhang G.Q."/>
            <person name="Liu K.W."/>
            <person name="Li Z."/>
            <person name="Lohaus R."/>
            <person name="Hsiao Y.Y."/>
            <person name="Niu S.C."/>
            <person name="Wang J.Y."/>
            <person name="Lin Y.C."/>
            <person name="Xu Q."/>
            <person name="Chen L.J."/>
            <person name="Yoshida K."/>
            <person name="Fujiwara S."/>
            <person name="Wang Z.W."/>
            <person name="Zhang Y.Q."/>
            <person name="Mitsuda N."/>
            <person name="Wang M."/>
            <person name="Liu G.H."/>
            <person name="Pecoraro L."/>
            <person name="Huang H.X."/>
            <person name="Xiao X.J."/>
            <person name="Lin M."/>
            <person name="Wu X.Y."/>
            <person name="Wu W.L."/>
            <person name="Chen Y.Y."/>
            <person name="Chang S.B."/>
            <person name="Sakamoto S."/>
            <person name="Ohme-Takagi M."/>
            <person name="Yagi M."/>
            <person name="Zeng S.J."/>
            <person name="Shen C.Y."/>
            <person name="Yeh C.M."/>
            <person name="Luo Y.B."/>
            <person name="Tsai W.C."/>
            <person name="Van de Peer Y."/>
            <person name="Liu Z.J."/>
        </authorList>
    </citation>
    <scope>NUCLEOTIDE SEQUENCE [LARGE SCALE GENOMIC DNA]</scope>
    <source>
        <strain evidence="3">cv. Shenzhen</strain>
        <tissue evidence="2">Stem</tissue>
    </source>
</reference>
<keyword evidence="1" id="KW-1133">Transmembrane helix</keyword>
<dbReference type="EMBL" id="KZ451911">
    <property type="protein sequence ID" value="PKA62924.1"/>
    <property type="molecule type" value="Genomic_DNA"/>
</dbReference>
<keyword evidence="3" id="KW-1185">Reference proteome</keyword>
<name>A0A2I0B552_9ASPA</name>
<sequence length="131" mass="13398">MGFGPVFVISLGFILHGPFILGNVKWALFLGPLGPSFSSTAFIGLWPHLLLGLDPKTGCGTGESAPACAGVHGRGAVARPGHRRTRVHCEGVAPAGGAGARAGGAGARAGRAGTRTIGEQVRLKELYEKSR</sequence>
<feature type="transmembrane region" description="Helical" evidence="1">
    <location>
        <begin position="6"/>
        <end position="28"/>
    </location>
</feature>